<accession>A0A4R8IP71</accession>
<dbReference type="InterPro" id="IPR051416">
    <property type="entry name" value="phD-YefM_TA_antitoxins"/>
</dbReference>
<evidence type="ECO:0000256" key="2">
    <source>
        <dbReference type="RuleBase" id="RU362080"/>
    </source>
</evidence>
<protein>
    <recommendedName>
        <fullName evidence="2">Antitoxin</fullName>
    </recommendedName>
</protein>
<keyword evidence="4" id="KW-1185">Reference proteome</keyword>
<name>A0A4R8IP71_9GAMM</name>
<dbReference type="NCBIfam" id="TIGR01552">
    <property type="entry name" value="phd_fam"/>
    <property type="match status" value="1"/>
</dbReference>
<comment type="function">
    <text evidence="2">Antitoxin component of a type II toxin-antitoxin (TA) system.</text>
</comment>
<reference evidence="3 4" key="1">
    <citation type="submission" date="2019-03" db="EMBL/GenBank/DDBJ databases">
        <title>Genomic Encyclopedia of Type Strains, Phase IV (KMG-IV): sequencing the most valuable type-strain genomes for metagenomic binning, comparative biology and taxonomic classification.</title>
        <authorList>
            <person name="Goeker M."/>
        </authorList>
    </citation>
    <scope>NUCLEOTIDE SEQUENCE [LARGE SCALE GENOMIC DNA]</scope>
    <source>
        <strain evidence="3 4">DSM 16326</strain>
    </source>
</reference>
<evidence type="ECO:0000256" key="1">
    <source>
        <dbReference type="ARBA" id="ARBA00009981"/>
    </source>
</evidence>
<dbReference type="Gene3D" id="3.40.1620.10">
    <property type="entry name" value="YefM-like domain"/>
    <property type="match status" value="1"/>
</dbReference>
<dbReference type="EMBL" id="SOQX01000002">
    <property type="protein sequence ID" value="TDY02712.1"/>
    <property type="molecule type" value="Genomic_DNA"/>
</dbReference>
<evidence type="ECO:0000313" key="3">
    <source>
        <dbReference type="EMBL" id="TDY02712.1"/>
    </source>
</evidence>
<dbReference type="Pfam" id="PF02604">
    <property type="entry name" value="PhdYeFM_antitox"/>
    <property type="match status" value="1"/>
</dbReference>
<dbReference type="RefSeq" id="WP_134081908.1">
    <property type="nucleotide sequence ID" value="NZ_SOQX01000002.1"/>
</dbReference>
<organism evidence="3 4">
    <name type="scientific">Thiohalophilus thiocyanatoxydans</name>
    <dbReference type="NCBI Taxonomy" id="381308"/>
    <lineage>
        <taxon>Bacteria</taxon>
        <taxon>Pseudomonadati</taxon>
        <taxon>Pseudomonadota</taxon>
        <taxon>Gammaproteobacteria</taxon>
        <taxon>Thiohalomonadales</taxon>
        <taxon>Thiohalophilaceae</taxon>
        <taxon>Thiohalophilus</taxon>
    </lineage>
</organism>
<proteinExistence type="inferred from homology"/>
<dbReference type="AlphaFoldDB" id="A0A4R8IP71"/>
<dbReference type="InterPro" id="IPR006442">
    <property type="entry name" value="Antitoxin_Phd/YefM"/>
</dbReference>
<dbReference type="SUPFAM" id="SSF143120">
    <property type="entry name" value="YefM-like"/>
    <property type="match status" value="1"/>
</dbReference>
<dbReference type="Proteomes" id="UP000294914">
    <property type="component" value="Unassembled WGS sequence"/>
</dbReference>
<sequence>MSTVNVRDARERFAQLLDEVAAGEEVIILRRGAPAARLVGMGAKSISFPDRQQLRESLPPLETTAAEVVRELRDQERY</sequence>
<comment type="caution">
    <text evidence="3">The sequence shown here is derived from an EMBL/GenBank/DDBJ whole genome shotgun (WGS) entry which is preliminary data.</text>
</comment>
<gene>
    <name evidence="3" type="ORF">EDC23_1089</name>
</gene>
<comment type="similarity">
    <text evidence="1 2">Belongs to the phD/YefM antitoxin family.</text>
</comment>
<dbReference type="PANTHER" id="PTHR35377">
    <property type="entry name" value="ANTITOXIN VAPB49-RELATED-RELATED"/>
    <property type="match status" value="1"/>
</dbReference>
<dbReference type="OrthoDB" id="9800503at2"/>
<dbReference type="InterPro" id="IPR036165">
    <property type="entry name" value="YefM-like_sf"/>
</dbReference>
<evidence type="ECO:0000313" key="4">
    <source>
        <dbReference type="Proteomes" id="UP000294914"/>
    </source>
</evidence>